<sequence>MSINNKVKLNTHYTRSVNIERDASSEAVVRSYIPTSRAVRTLERVANSFGEKQAPRAWSLIGPYGSGKSSFSIFLNHLVGNPGASATQEAYKVLAGEGSLSSRFKKENKGSKGYFKVLLSGAPEPLSRRLVQTLYSSAVDYWSALPGTKPKVIGKLKKASKQDEIAPNQILNYITELQDALEGKSKGILLVIDELGKFLEYEARHYGVNDIFLLQILAEHACSENQVNLYVFAMLHQSFEQYAKGLGEALKKEWAKIQGRFEDIPFLEGPEQTLRVASKAFSHDFTPKEKDLVKSRVAKVVGTLEKESALPGVLDKDSAIDLFTSCYPLHPVTGLLLPVLCQKIAQNERTLFSFLGSDEPSGLKRILEDFSSVEELVMPHHIFDYFILNQPASIGDHLTHRRWVEVITAIERVGDVTFEEMSLLKTIGLLNIIGAHGGLKASKNLLKSLYSKSVSTSLKTLEERSVVQFRRFSSEYRVWQGSDFDIELALQEELSNLGQFSLSEILNSRANLLPIVARRYTIESGTLRYYSPVFIDAQSYKTLPSNDTKPRALFYLSLGKDDEQLFEEKVCQHFGDLDVIALCKNAVSLREAVAEVEALDKVRVTRQELNSDPVAMREYQDRLDAAEYTEQMMLRELSDSPELSSWYWSSKQLEVNNKRQFQEQLSKVLGDVYHASPVIHNELINRDKPSSQAVGARGKLLQAMLVNSHKRDLGIEKNPPEKSIYNSLIKATGLHSKDSNGEWALSEPSLDGRKHKQTQFHKVWTVIKEFIENTEKQSKSLGELDKILVAPPFGVKAGLLPILYVSACLVYKDEIAIYENRRFIPILSYEQIERFVKRPDEFEVQYFKIEGVKKSIFSELNLGLFNSEDGRKQSGETRTVLDIVKPLAKFMAELPEYTKKTKQLSKEAIAVRTAFNLSKSPVKLLFEELPKALGYEVDREEGSFDGFSNEIMEVFRELKYASEKLKEREVKLLANALGFPKYSTLKDLRADISGKVAGLEGFTVDVSGVKAFLKRLAKRSDSDELWLESLFVFLGHKPIEKWSDSDQSQAEYRLAQYAQQINDLHKLWLQHNINNKSGNDDFEVILLRSIKRGQGELDAVATINKDCSRVINQTKGKLFEELRALEGKEMQLAAISELVNDFLSEYKESSQLEKSEAKTSQKKEA</sequence>
<keyword evidence="2" id="KW-1185">Reference proteome</keyword>
<organism evidence="1 2">
    <name type="scientific">Kangiella sediminilitoris</name>
    <dbReference type="NCBI Taxonomy" id="1144748"/>
    <lineage>
        <taxon>Bacteria</taxon>
        <taxon>Pseudomonadati</taxon>
        <taxon>Pseudomonadota</taxon>
        <taxon>Gammaproteobacteria</taxon>
        <taxon>Kangiellales</taxon>
        <taxon>Kangiellaceae</taxon>
        <taxon>Kangiella</taxon>
    </lineage>
</organism>
<dbReference type="KEGG" id="ksd:KS2013_787"/>
<evidence type="ECO:0008006" key="3">
    <source>
        <dbReference type="Google" id="ProtNLM"/>
    </source>
</evidence>
<accession>A0A1B3B9L9</accession>
<dbReference type="EMBL" id="CP012418">
    <property type="protein sequence ID" value="AOE49511.1"/>
    <property type="molecule type" value="Genomic_DNA"/>
</dbReference>
<evidence type="ECO:0000313" key="2">
    <source>
        <dbReference type="Proteomes" id="UP000094147"/>
    </source>
</evidence>
<reference evidence="2" key="1">
    <citation type="submission" date="2015-08" db="EMBL/GenBank/DDBJ databases">
        <authorList>
            <person name="Kim K.M."/>
        </authorList>
    </citation>
    <scope>NUCLEOTIDE SEQUENCE [LARGE SCALE GENOMIC DNA]</scope>
    <source>
        <strain evidence="2">KCTC 23892</strain>
    </source>
</reference>
<name>A0A1B3B9L9_9GAMM</name>
<protein>
    <recommendedName>
        <fullName evidence="3">ATP-binding protein</fullName>
    </recommendedName>
</protein>
<dbReference type="AlphaFoldDB" id="A0A1B3B9L9"/>
<dbReference type="PATRIC" id="fig|1144748.3.peg.798"/>
<evidence type="ECO:0000313" key="1">
    <source>
        <dbReference type="EMBL" id="AOE49511.1"/>
    </source>
</evidence>
<dbReference type="STRING" id="1144748.KS2013_787"/>
<dbReference type="OrthoDB" id="856045at2"/>
<proteinExistence type="predicted"/>
<dbReference type="RefSeq" id="WP_068990048.1">
    <property type="nucleotide sequence ID" value="NZ_CP012418.1"/>
</dbReference>
<dbReference type="Proteomes" id="UP000094147">
    <property type="component" value="Chromosome"/>
</dbReference>
<gene>
    <name evidence="1" type="ORF">KS2013_787</name>
</gene>